<dbReference type="PANTHER" id="PTHR43649">
    <property type="entry name" value="ARABINOSE-BINDING PROTEIN-RELATED"/>
    <property type="match status" value="1"/>
</dbReference>
<feature type="region of interest" description="Disordered" evidence="6">
    <location>
        <begin position="26"/>
        <end position="48"/>
    </location>
</feature>
<feature type="signal peptide" evidence="7">
    <location>
        <begin position="1"/>
        <end position="22"/>
    </location>
</feature>
<sequence length="545" mass="60621">MKKSSRISSLLAVVVLSGGTLAACSKPAEPAKPGATAPGTAPSTAGTTYPIKTDTTLQYWGEMNANLNGLKSSLNEVPFFQEWQKRTGVKLKFTQPATGQSKEAFNVMLASGELPDMVEYDWLSGFPGGPEKAINDGYILKLNDMIDKHAPNLKKYLKDHPDVDKMVKTDNGSYFVFPFIRDHEDLMVYQGTMLRKDWLDELGLPVPETMDEWYTTLKAFKEKKGSKAPLSFLSKPRAMEGIYNGAFIGAFGIHRLFYIDNNQVKFGPAQPEYKQFLATFRKWYEEGLLDKNFPGMDSKALDANITSGVSGAMIGNAGSGIGKWLPALQAKDPKADLIAAPYPVMKKGDKPKFGQKDFAFTSITGNVAISAKTKNAELAVKMLDYGYGEQGHLFFNFGTPGVSYNLENGYPKYTDLIMNNPEKLAPAQAMSLYFRGSYGGTFIQDKRYIEQYLTLKQQKDALAVWKHTDNDKYGLPPVSPTPQEATEMAKIMNDVNTLVDEASLKIILGSEPLDYFDKYVEKLKTLRIDRAVEIQNAALDRYKKR</sequence>
<keyword evidence="9" id="KW-1185">Reference proteome</keyword>
<name>A0ABT2UK33_9BACL</name>
<keyword evidence="5" id="KW-0449">Lipoprotein</keyword>
<comment type="caution">
    <text evidence="8">The sequence shown here is derived from an EMBL/GenBank/DDBJ whole genome shotgun (WGS) entry which is preliminary data.</text>
</comment>
<dbReference type="InterPro" id="IPR050490">
    <property type="entry name" value="Bact_solute-bd_prot1"/>
</dbReference>
<feature type="compositionally biased region" description="Low complexity" evidence="6">
    <location>
        <begin position="27"/>
        <end position="48"/>
    </location>
</feature>
<dbReference type="PROSITE" id="PS51257">
    <property type="entry name" value="PROKAR_LIPOPROTEIN"/>
    <property type="match status" value="1"/>
</dbReference>
<dbReference type="Proteomes" id="UP001652445">
    <property type="component" value="Unassembled WGS sequence"/>
</dbReference>
<keyword evidence="4" id="KW-0564">Palmitate</keyword>
<evidence type="ECO:0000256" key="1">
    <source>
        <dbReference type="ARBA" id="ARBA00022475"/>
    </source>
</evidence>
<dbReference type="Gene3D" id="3.40.190.10">
    <property type="entry name" value="Periplasmic binding protein-like II"/>
    <property type="match status" value="2"/>
</dbReference>
<dbReference type="EMBL" id="JAOQIO010000089">
    <property type="protein sequence ID" value="MCU6794995.1"/>
    <property type="molecule type" value="Genomic_DNA"/>
</dbReference>
<keyword evidence="3" id="KW-0472">Membrane</keyword>
<organism evidence="8 9">
    <name type="scientific">Paenibacillus baimaensis</name>
    <dbReference type="NCBI Taxonomy" id="2982185"/>
    <lineage>
        <taxon>Bacteria</taxon>
        <taxon>Bacillati</taxon>
        <taxon>Bacillota</taxon>
        <taxon>Bacilli</taxon>
        <taxon>Bacillales</taxon>
        <taxon>Paenibacillaceae</taxon>
        <taxon>Paenibacillus</taxon>
    </lineage>
</organism>
<protein>
    <submittedName>
        <fullName evidence="8">Extracellular solute-binding protein</fullName>
    </submittedName>
</protein>
<gene>
    <name evidence="8" type="ORF">OB236_23080</name>
</gene>
<evidence type="ECO:0000256" key="3">
    <source>
        <dbReference type="ARBA" id="ARBA00023136"/>
    </source>
</evidence>
<dbReference type="PANTHER" id="PTHR43649:SF33">
    <property type="entry name" value="POLYGALACTURONAN_RHAMNOGALACTURONAN-BINDING PROTEIN YTCQ"/>
    <property type="match status" value="1"/>
</dbReference>
<dbReference type="Pfam" id="PF13416">
    <property type="entry name" value="SBP_bac_8"/>
    <property type="match status" value="1"/>
</dbReference>
<evidence type="ECO:0000256" key="7">
    <source>
        <dbReference type="SAM" id="SignalP"/>
    </source>
</evidence>
<feature type="chain" id="PRO_5047293903" evidence="7">
    <location>
        <begin position="23"/>
        <end position="545"/>
    </location>
</feature>
<reference evidence="8 9" key="1">
    <citation type="submission" date="2022-09" db="EMBL/GenBank/DDBJ databases">
        <authorList>
            <person name="Han X.L."/>
            <person name="Wang Q."/>
            <person name="Lu T."/>
        </authorList>
    </citation>
    <scope>NUCLEOTIDE SEQUENCE [LARGE SCALE GENOMIC DNA]</scope>
    <source>
        <strain evidence="8 9">WQ 127069</strain>
    </source>
</reference>
<evidence type="ECO:0000313" key="9">
    <source>
        <dbReference type="Proteomes" id="UP001652445"/>
    </source>
</evidence>
<keyword evidence="2 7" id="KW-0732">Signal</keyword>
<evidence type="ECO:0000256" key="4">
    <source>
        <dbReference type="ARBA" id="ARBA00023139"/>
    </source>
</evidence>
<evidence type="ECO:0000313" key="8">
    <source>
        <dbReference type="EMBL" id="MCU6794995.1"/>
    </source>
</evidence>
<evidence type="ECO:0000256" key="2">
    <source>
        <dbReference type="ARBA" id="ARBA00022729"/>
    </source>
</evidence>
<dbReference type="SUPFAM" id="SSF53850">
    <property type="entry name" value="Periplasmic binding protein-like II"/>
    <property type="match status" value="1"/>
</dbReference>
<evidence type="ECO:0000256" key="6">
    <source>
        <dbReference type="SAM" id="MobiDB-lite"/>
    </source>
</evidence>
<evidence type="ECO:0000256" key="5">
    <source>
        <dbReference type="ARBA" id="ARBA00023288"/>
    </source>
</evidence>
<keyword evidence="1" id="KW-1003">Cell membrane</keyword>
<dbReference type="InterPro" id="IPR006059">
    <property type="entry name" value="SBP"/>
</dbReference>
<proteinExistence type="predicted"/>
<dbReference type="RefSeq" id="WP_262686051.1">
    <property type="nucleotide sequence ID" value="NZ_JAOQIO010000089.1"/>
</dbReference>
<accession>A0ABT2UK33</accession>